<proteinExistence type="predicted"/>
<dbReference type="AlphaFoldDB" id="A0A9X1TZ13"/>
<evidence type="ECO:0000313" key="2">
    <source>
        <dbReference type="EMBL" id="MCF2515693.1"/>
    </source>
</evidence>
<reference evidence="2" key="1">
    <citation type="submission" date="2022-01" db="EMBL/GenBank/DDBJ databases">
        <authorList>
            <person name="Jo J.-H."/>
            <person name="Im W.-T."/>
        </authorList>
    </citation>
    <scope>NUCLEOTIDE SEQUENCE</scope>
    <source>
        <strain evidence="2">G124</strain>
    </source>
</reference>
<dbReference type="EMBL" id="JAKFGM010000003">
    <property type="protein sequence ID" value="MCF2515693.1"/>
    <property type="molecule type" value="Genomic_DNA"/>
</dbReference>
<dbReference type="InterPro" id="IPR009339">
    <property type="entry name" value="DUF998"/>
</dbReference>
<accession>A0A9X1TZ13</accession>
<feature type="transmembrane region" description="Helical" evidence="1">
    <location>
        <begin position="87"/>
        <end position="108"/>
    </location>
</feature>
<dbReference type="RefSeq" id="WP_235068405.1">
    <property type="nucleotide sequence ID" value="NZ_JAKFGM010000003.1"/>
</dbReference>
<evidence type="ECO:0000256" key="1">
    <source>
        <dbReference type="SAM" id="Phobius"/>
    </source>
</evidence>
<protein>
    <submittedName>
        <fullName evidence="2">DUF998 domain-containing protein</fullName>
    </submittedName>
</protein>
<name>A0A9X1TZ13_9SPHN</name>
<keyword evidence="1" id="KW-0472">Membrane</keyword>
<keyword evidence="1" id="KW-1133">Transmembrane helix</keyword>
<sequence>MTCTISPTDRMLLTAGGVAGILFCGVATYGIMTRPGFDLQRHAVSNLSLGDGGWTMVAAFIGSGLLTLLCAIGMARVLVDGRGRRAIPILIGLYGLGLVLAGIFPPPACCGFPAGTPDDQLPIMTPGAIVHSIAFMIAFSSLIIACFVAARRLSGRGSTISLAAGISMPLLVGLGMANIVAPGVAFFVATLIGWAWLAVLVMQLADATSASVESVAASQA</sequence>
<feature type="transmembrane region" description="Helical" evidence="1">
    <location>
        <begin position="52"/>
        <end position="75"/>
    </location>
</feature>
<comment type="caution">
    <text evidence="2">The sequence shown here is derived from an EMBL/GenBank/DDBJ whole genome shotgun (WGS) entry which is preliminary data.</text>
</comment>
<organism evidence="2 3">
    <name type="scientific">Sphingomonas cremea</name>
    <dbReference type="NCBI Taxonomy" id="2904799"/>
    <lineage>
        <taxon>Bacteria</taxon>
        <taxon>Pseudomonadati</taxon>
        <taxon>Pseudomonadota</taxon>
        <taxon>Alphaproteobacteria</taxon>
        <taxon>Sphingomonadales</taxon>
        <taxon>Sphingomonadaceae</taxon>
        <taxon>Sphingomonas</taxon>
    </lineage>
</organism>
<keyword evidence="3" id="KW-1185">Reference proteome</keyword>
<feature type="transmembrane region" description="Helical" evidence="1">
    <location>
        <begin position="186"/>
        <end position="205"/>
    </location>
</feature>
<feature type="transmembrane region" description="Helical" evidence="1">
    <location>
        <begin position="12"/>
        <end position="32"/>
    </location>
</feature>
<dbReference type="Proteomes" id="UP001139410">
    <property type="component" value="Unassembled WGS sequence"/>
</dbReference>
<evidence type="ECO:0000313" key="3">
    <source>
        <dbReference type="Proteomes" id="UP001139410"/>
    </source>
</evidence>
<gene>
    <name evidence="2" type="ORF">LVY65_11540</name>
</gene>
<keyword evidence="1" id="KW-0812">Transmembrane</keyword>
<feature type="transmembrane region" description="Helical" evidence="1">
    <location>
        <begin position="128"/>
        <end position="150"/>
    </location>
</feature>
<dbReference type="Pfam" id="PF06197">
    <property type="entry name" value="DUF998"/>
    <property type="match status" value="1"/>
</dbReference>
<feature type="transmembrane region" description="Helical" evidence="1">
    <location>
        <begin position="162"/>
        <end position="180"/>
    </location>
</feature>